<reference evidence="3" key="2">
    <citation type="submission" date="2020-05" db="UniProtKB">
        <authorList>
            <consortium name="EnsemblMetazoa"/>
        </authorList>
    </citation>
    <scope>IDENTIFICATION</scope>
    <source>
        <strain evidence="3">maculatus3</strain>
    </source>
</reference>
<dbReference type="InterPro" id="IPR001791">
    <property type="entry name" value="Laminin_G"/>
</dbReference>
<dbReference type="Pfam" id="PF02210">
    <property type="entry name" value="Laminin_G_2"/>
    <property type="match status" value="1"/>
</dbReference>
<dbReference type="InterPro" id="IPR013320">
    <property type="entry name" value="ConA-like_dom_sf"/>
</dbReference>
<dbReference type="AlphaFoldDB" id="A0A182SLX3"/>
<dbReference type="PROSITE" id="PS50025">
    <property type="entry name" value="LAM_G_DOMAIN"/>
    <property type="match status" value="1"/>
</dbReference>
<evidence type="ECO:0000259" key="2">
    <source>
        <dbReference type="PROSITE" id="PS50025"/>
    </source>
</evidence>
<dbReference type="VEuPathDB" id="VectorBase:AMAM009377"/>
<dbReference type="Proteomes" id="UP000075901">
    <property type="component" value="Unassembled WGS sequence"/>
</dbReference>
<protein>
    <submittedName>
        <fullName evidence="3">LAM_G_DOMAIN domain-containing protein</fullName>
    </submittedName>
</protein>
<dbReference type="GO" id="GO:0016020">
    <property type="term" value="C:membrane"/>
    <property type="evidence" value="ECO:0007669"/>
    <property type="project" value="UniProtKB-SubCell"/>
</dbReference>
<dbReference type="Gene3D" id="2.60.120.200">
    <property type="match status" value="1"/>
</dbReference>
<accession>A0A182SLX3</accession>
<evidence type="ECO:0000313" key="4">
    <source>
        <dbReference type="Proteomes" id="UP000075901"/>
    </source>
</evidence>
<dbReference type="PANTHER" id="PTHR15036:SF49">
    <property type="entry name" value="AXOTACTIN"/>
    <property type="match status" value="1"/>
</dbReference>
<name>A0A182SLX3_9DIPT</name>
<dbReference type="CDD" id="cd00110">
    <property type="entry name" value="LamG"/>
    <property type="match status" value="1"/>
</dbReference>
<feature type="domain" description="Laminin G" evidence="2">
    <location>
        <begin position="1"/>
        <end position="151"/>
    </location>
</feature>
<sequence>MLFKTNYDDSALFYASGESLKPQYIAASIKNHSAYIEMDFGDGVMSATLGQDLTRHYWHNLTILHEHDKVIAILDDHIRILDLLGPIHNLLFDPEIYFGGGPNLSKRKGLASSNNFVGSLKYVFYNDVSVLFELKKGNPKVHYIGVLEEEFFEANVEVIPITFSYAKSHIWWPMNNPDTLSLKFDFKSSKATAVLAYSEVKTSEGNGFWEVSLKKVPGIGRMYGTKFHNHTCPLLGNVRRDIVSTLKKPQRCTPTDSKKKGCWNFEFSRTVGFASNQSQIANIGR</sequence>
<proteinExistence type="predicted"/>
<reference evidence="4" key="1">
    <citation type="submission" date="2013-09" db="EMBL/GenBank/DDBJ databases">
        <title>The Genome Sequence of Anopheles maculatus species B.</title>
        <authorList>
            <consortium name="The Broad Institute Genomics Platform"/>
            <person name="Neafsey D.E."/>
            <person name="Besansky N."/>
            <person name="Howell P."/>
            <person name="Walton C."/>
            <person name="Young S.K."/>
            <person name="Zeng Q."/>
            <person name="Gargeya S."/>
            <person name="Fitzgerald M."/>
            <person name="Haas B."/>
            <person name="Abouelleil A."/>
            <person name="Allen A.W."/>
            <person name="Alvarado L."/>
            <person name="Arachchi H.M."/>
            <person name="Berlin A.M."/>
            <person name="Chapman S.B."/>
            <person name="Gainer-Dewar J."/>
            <person name="Goldberg J."/>
            <person name="Griggs A."/>
            <person name="Gujja S."/>
            <person name="Hansen M."/>
            <person name="Howarth C."/>
            <person name="Imamovic A."/>
            <person name="Ireland A."/>
            <person name="Larimer J."/>
            <person name="McCowan C."/>
            <person name="Murphy C."/>
            <person name="Pearson M."/>
            <person name="Poon T.W."/>
            <person name="Priest M."/>
            <person name="Roberts A."/>
            <person name="Saif S."/>
            <person name="Shea T."/>
            <person name="Sisk P."/>
            <person name="Sykes S."/>
            <person name="Wortman J."/>
            <person name="Nusbaum C."/>
            <person name="Birren B."/>
        </authorList>
    </citation>
    <scope>NUCLEOTIDE SEQUENCE [LARGE SCALE GENOMIC DNA]</scope>
    <source>
        <strain evidence="4">maculatus3</strain>
    </source>
</reference>
<dbReference type="SUPFAM" id="SSF49899">
    <property type="entry name" value="Concanavalin A-like lectins/glucanases"/>
    <property type="match status" value="1"/>
</dbReference>
<dbReference type="EnsemblMetazoa" id="AMAM009377-RA">
    <property type="protein sequence ID" value="AMAM009377-PA"/>
    <property type="gene ID" value="AMAM009377"/>
</dbReference>
<keyword evidence="4" id="KW-1185">Reference proteome</keyword>
<dbReference type="InterPro" id="IPR050372">
    <property type="entry name" value="Neurexin-related_CASP"/>
</dbReference>
<organism evidence="3 4">
    <name type="scientific">Anopheles maculatus</name>
    <dbReference type="NCBI Taxonomy" id="74869"/>
    <lineage>
        <taxon>Eukaryota</taxon>
        <taxon>Metazoa</taxon>
        <taxon>Ecdysozoa</taxon>
        <taxon>Arthropoda</taxon>
        <taxon>Hexapoda</taxon>
        <taxon>Insecta</taxon>
        <taxon>Pterygota</taxon>
        <taxon>Neoptera</taxon>
        <taxon>Endopterygota</taxon>
        <taxon>Diptera</taxon>
        <taxon>Nematocera</taxon>
        <taxon>Culicoidea</taxon>
        <taxon>Culicidae</taxon>
        <taxon>Anophelinae</taxon>
        <taxon>Anopheles</taxon>
        <taxon>Anopheles maculatus group</taxon>
    </lineage>
</organism>
<dbReference type="PANTHER" id="PTHR15036">
    <property type="entry name" value="PIKACHURIN-LIKE PROTEIN"/>
    <property type="match status" value="1"/>
</dbReference>
<evidence type="ECO:0000313" key="3">
    <source>
        <dbReference type="EnsemblMetazoa" id="AMAM009377-PA"/>
    </source>
</evidence>
<evidence type="ECO:0000256" key="1">
    <source>
        <dbReference type="PROSITE-ProRule" id="PRU00122"/>
    </source>
</evidence>
<comment type="caution">
    <text evidence="1">Lacks conserved residue(s) required for the propagation of feature annotation.</text>
</comment>